<dbReference type="Proteomes" id="UP000628109">
    <property type="component" value="Unassembled WGS sequence"/>
</dbReference>
<evidence type="ECO:0000313" key="2">
    <source>
        <dbReference type="EMBL" id="GFZ86610.1"/>
    </source>
</evidence>
<feature type="compositionally biased region" description="Basic and acidic residues" evidence="1">
    <location>
        <begin position="411"/>
        <end position="427"/>
    </location>
</feature>
<evidence type="ECO:0000256" key="1">
    <source>
        <dbReference type="SAM" id="MobiDB-lite"/>
    </source>
</evidence>
<feature type="region of interest" description="Disordered" evidence="1">
    <location>
        <begin position="398"/>
        <end position="438"/>
    </location>
</feature>
<comment type="caution">
    <text evidence="2">The sequence shown here is derived from an EMBL/GenBank/DDBJ whole genome shotgun (WGS) entry which is preliminary data.</text>
</comment>
<keyword evidence="3" id="KW-1185">Reference proteome</keyword>
<evidence type="ECO:0000313" key="3">
    <source>
        <dbReference type="Proteomes" id="UP000628109"/>
    </source>
</evidence>
<reference evidence="3" key="1">
    <citation type="journal article" date="2019" name="Int. J. Syst. Evol. Microbiol.">
        <title>The Global Catalogue of Microorganisms (GCM) 10K type strain sequencing project: providing services to taxonomists for standard genome sequencing and annotation.</title>
        <authorList>
            <consortium name="The Broad Institute Genomics Platform"/>
            <consortium name="The Broad Institute Genome Sequencing Center for Infectious Disease"/>
            <person name="Wu L."/>
            <person name="Ma J."/>
        </authorList>
    </citation>
    <scope>NUCLEOTIDE SEQUENCE [LARGE SCALE GENOMIC DNA]</scope>
    <source>
        <strain evidence="3">CCM 7327</strain>
    </source>
</reference>
<proteinExistence type="predicted"/>
<accession>A0ABQ1ETG4</accession>
<gene>
    <name evidence="2" type="ORF">GCM10019071_15130</name>
</gene>
<sequence>MDHRIRMPREFALDLKDKDQDEITGLLDHMLCVRPHQEARLLLADALKIDTSKLASNLIEMREQNHSLFFDVISGHLDEPLEYLATLQLGSTDLTRAQACLADMLVLYSMFEIQVLAARAVVLDAGQFLPFDYTEMTERGILDLMSDIADAYVYRYRQNHLKANNLPLIQGRPPILASKFNLNFAKSVVKSKGISKKDEDGNFGRLSDELYQTFGEVKEIIDRAKNDPEFKRPTKEDIENFKSTAASTYFFGISAGVQIAFAALRLMNLSKRKRQLTSPNPSHRELAFREWLKEDLPAKRHNGAKTILFVMRTLILEDRQAGTAFDSDGKPCHLSSQMNSHDHDGNVAGISLLRDAKRGYPMKRAVNREAVPLDNKLSLAGVHEIDLLPDYRIGLNLKSSTSKKETRKPKVGHDQPPRPKYKLESRSRRSPRAPSRFG</sequence>
<protein>
    <submittedName>
        <fullName evidence="2">Uncharacterized protein</fullName>
    </submittedName>
</protein>
<name>A0ABQ1ETG4_SPHSA</name>
<organism evidence="2 3">
    <name type="scientific">Sphingobium fuliginis (strain ATCC 27551)</name>
    <dbReference type="NCBI Taxonomy" id="336203"/>
    <lineage>
        <taxon>Bacteria</taxon>
        <taxon>Pseudomonadati</taxon>
        <taxon>Pseudomonadota</taxon>
        <taxon>Alphaproteobacteria</taxon>
        <taxon>Sphingomonadales</taxon>
        <taxon>Sphingomonadaceae</taxon>
        <taxon>Sphingobium</taxon>
    </lineage>
</organism>
<dbReference type="EMBL" id="BMDU01000002">
    <property type="protein sequence ID" value="GFZ86610.1"/>
    <property type="molecule type" value="Genomic_DNA"/>
</dbReference>